<dbReference type="Gene3D" id="3.30.1310.20">
    <property type="entry name" value="PRTase-like"/>
    <property type="match status" value="1"/>
</dbReference>
<name>A0A6J4UKF2_9BACT</name>
<proteinExistence type="predicted"/>
<gene>
    <name evidence="2" type="ORF">AVDCRST_MAG70-1104</name>
</gene>
<organism evidence="2">
    <name type="scientific">uncultured Thermomicrobiales bacterium</name>
    <dbReference type="NCBI Taxonomy" id="1645740"/>
    <lineage>
        <taxon>Bacteria</taxon>
        <taxon>Pseudomonadati</taxon>
        <taxon>Thermomicrobiota</taxon>
        <taxon>Thermomicrobia</taxon>
        <taxon>Thermomicrobiales</taxon>
        <taxon>environmental samples</taxon>
    </lineage>
</organism>
<evidence type="ECO:0000313" key="2">
    <source>
        <dbReference type="EMBL" id="CAA9553307.1"/>
    </source>
</evidence>
<accession>A0A6J4UKF2</accession>
<evidence type="ECO:0000259" key="1">
    <source>
        <dbReference type="Pfam" id="PF00156"/>
    </source>
</evidence>
<dbReference type="SUPFAM" id="SSF53271">
    <property type="entry name" value="PRTase-like"/>
    <property type="match status" value="1"/>
</dbReference>
<dbReference type="CDD" id="cd06223">
    <property type="entry name" value="PRTases_typeI"/>
    <property type="match status" value="1"/>
</dbReference>
<sequence>MDGREERFRDRAEAGDRLGERLAAMGLPRPGVVVGLARGGVSVAVRVATKLALPLDVLTVRKLGVPGHEELAFGAIATGGHRVLNAHVLDRSGLDATTIDRECEAQRLILERRERDYRAGRLPLDLESRSAILVDDGLATGATMAVAIDAARALGATHVSVAVPVGAPESCAAMAARADQVVCLLQPEAFYAVGEWYDAFPEVSDDEVRAALRTAVDEVGRDGPARS</sequence>
<dbReference type="InterPro" id="IPR000836">
    <property type="entry name" value="PRTase_dom"/>
</dbReference>
<reference evidence="2" key="1">
    <citation type="submission" date="2020-02" db="EMBL/GenBank/DDBJ databases">
        <authorList>
            <person name="Meier V. D."/>
        </authorList>
    </citation>
    <scope>NUCLEOTIDE SEQUENCE</scope>
    <source>
        <strain evidence="2">AVDCRST_MAG70</strain>
    </source>
</reference>
<protein>
    <recommendedName>
        <fullName evidence="1">Phosphoribosyltransferase domain-containing protein</fullName>
    </recommendedName>
</protein>
<dbReference type="Gene3D" id="3.40.50.2020">
    <property type="match status" value="1"/>
</dbReference>
<dbReference type="AlphaFoldDB" id="A0A6J4UKF2"/>
<dbReference type="Pfam" id="PF00156">
    <property type="entry name" value="Pribosyltran"/>
    <property type="match status" value="1"/>
</dbReference>
<feature type="domain" description="Phosphoribosyltransferase" evidence="1">
    <location>
        <begin position="32"/>
        <end position="170"/>
    </location>
</feature>
<dbReference type="InterPro" id="IPR029057">
    <property type="entry name" value="PRTase-like"/>
</dbReference>
<dbReference type="EMBL" id="CADCWH010000173">
    <property type="protein sequence ID" value="CAA9553307.1"/>
    <property type="molecule type" value="Genomic_DNA"/>
</dbReference>